<evidence type="ECO:0000313" key="6">
    <source>
        <dbReference type="Proteomes" id="UP001139365"/>
    </source>
</evidence>
<dbReference type="AlphaFoldDB" id="R6TMF5"/>
<feature type="transmembrane region" description="Helical" evidence="1">
    <location>
        <begin position="7"/>
        <end position="25"/>
    </location>
</feature>
<comment type="caution">
    <text evidence="3">The sequence shown here is derived from an EMBL/GenBank/DDBJ whole genome shotgun (WGS) entry which is preliminary data.</text>
</comment>
<evidence type="ECO:0000259" key="2">
    <source>
        <dbReference type="Pfam" id="PF14018"/>
    </source>
</evidence>
<feature type="transmembrane region" description="Helical" evidence="1">
    <location>
        <begin position="84"/>
        <end position="102"/>
    </location>
</feature>
<name>R6TMF5_9BACT</name>
<dbReference type="Proteomes" id="UP000017938">
    <property type="component" value="Unassembled WGS sequence"/>
</dbReference>
<keyword evidence="1" id="KW-1133">Transmembrane helix</keyword>
<gene>
    <name evidence="3" type="ORF">BN580_00798</name>
    <name evidence="4" type="ORF">MR241_05450</name>
</gene>
<protein>
    <submittedName>
        <fullName evidence="4">DUF4234 domain-containing protein</fullName>
    </submittedName>
</protein>
<keyword evidence="1" id="KW-0812">Transmembrane</keyword>
<keyword evidence="1" id="KW-0472">Membrane</keyword>
<dbReference type="EMBL" id="CBFW010000056">
    <property type="protein sequence ID" value="CDC70949.1"/>
    <property type="molecule type" value="Genomic_DNA"/>
</dbReference>
<dbReference type="InterPro" id="IPR025328">
    <property type="entry name" value="DUF4234"/>
</dbReference>
<evidence type="ECO:0000256" key="1">
    <source>
        <dbReference type="SAM" id="Phobius"/>
    </source>
</evidence>
<dbReference type="EMBL" id="JALEMU010000085">
    <property type="protein sequence ID" value="MCI5755721.1"/>
    <property type="molecule type" value="Genomic_DNA"/>
</dbReference>
<feature type="transmembrane region" description="Helical" evidence="1">
    <location>
        <begin position="45"/>
        <end position="63"/>
    </location>
</feature>
<feature type="domain" description="DUF4234" evidence="2">
    <location>
        <begin position="4"/>
        <end position="57"/>
    </location>
</feature>
<evidence type="ECO:0000313" key="3">
    <source>
        <dbReference type="EMBL" id="CDC70949.1"/>
    </source>
</evidence>
<organism evidence="3 5">
    <name type="scientific">Candidatus Colimorpha enterica</name>
    <dbReference type="NCBI Taxonomy" id="3083063"/>
    <lineage>
        <taxon>Bacteria</taxon>
        <taxon>Pseudomonadati</taxon>
        <taxon>Bacteroidota</taxon>
        <taxon>Bacteroidia</taxon>
        <taxon>Bacteroidales</taxon>
        <taxon>Candidatus Colimorpha</taxon>
    </lineage>
</organism>
<sequence length="108" mass="11911">MTKRSVATVIILTLVTCGIYGWYWMYTTSNELQKESGQSQLSPMAILLLSIFLGTVGYALFGYDSAKCIDSLNARRGITSDNNVLYIILGLFIPIVLIGIVQNEINKA</sequence>
<reference evidence="3" key="1">
    <citation type="submission" date="2012-11" db="EMBL/GenBank/DDBJ databases">
        <title>Dependencies among metagenomic species, viruses, plasmids and units of genetic variation.</title>
        <authorList>
            <person name="Nielsen H.B."/>
            <person name="Almeida M."/>
            <person name="Juncker A.S."/>
            <person name="Rasmussen S."/>
            <person name="Li J."/>
            <person name="Sunagawa S."/>
            <person name="Plichta D."/>
            <person name="Gautier L."/>
            <person name="Le Chatelier E."/>
            <person name="Peletier E."/>
            <person name="Bonde I."/>
            <person name="Nielsen T."/>
            <person name="Manichanh C."/>
            <person name="Arumugam M."/>
            <person name="Batto J."/>
            <person name="Santos M.B.Q.D."/>
            <person name="Blom N."/>
            <person name="Borruel N."/>
            <person name="Burgdorf K.S."/>
            <person name="Boumezbeur F."/>
            <person name="Casellas F."/>
            <person name="Dore J."/>
            <person name="Guarner F."/>
            <person name="Hansen T."/>
            <person name="Hildebrand F."/>
            <person name="Kaas R.S."/>
            <person name="Kennedy S."/>
            <person name="Kristiansen K."/>
            <person name="Kultima J.R."/>
            <person name="Leonard P."/>
            <person name="Levenez F."/>
            <person name="Lund O."/>
            <person name="Moumen B."/>
            <person name="Le Paslier D."/>
            <person name="Pons N."/>
            <person name="Pedersen O."/>
            <person name="Prifti E."/>
            <person name="Qin J."/>
            <person name="Raes J."/>
            <person name="Tap J."/>
            <person name="Tims S."/>
            <person name="Ussery D.W."/>
            <person name="Yamada T."/>
            <person name="MetaHit consortium"/>
            <person name="Renault P."/>
            <person name="Sicheritz-Ponten T."/>
            <person name="Bork P."/>
            <person name="Wang J."/>
            <person name="Brunak S."/>
            <person name="Ehrlich S.D."/>
        </authorList>
    </citation>
    <scope>NUCLEOTIDE SEQUENCE [LARGE SCALE GENOMIC DNA]</scope>
</reference>
<reference evidence="4 6" key="2">
    <citation type="submission" date="2022-03" db="EMBL/GenBank/DDBJ databases">
        <title>Metagenome-assembled genomes from swine fecal metagenomes.</title>
        <authorList>
            <person name="Holman D.B."/>
            <person name="Kommadath A."/>
        </authorList>
    </citation>
    <scope>NUCLEOTIDE SEQUENCE [LARGE SCALE GENOMIC DNA]</scope>
    <source>
        <strain evidence="4">SUG147</strain>
    </source>
</reference>
<dbReference type="Pfam" id="PF14018">
    <property type="entry name" value="DUF4234"/>
    <property type="match status" value="1"/>
</dbReference>
<proteinExistence type="predicted"/>
<evidence type="ECO:0000313" key="5">
    <source>
        <dbReference type="Proteomes" id="UP000017938"/>
    </source>
</evidence>
<accession>R6TMF5</accession>
<evidence type="ECO:0000313" key="4">
    <source>
        <dbReference type="EMBL" id="MCI5755721.1"/>
    </source>
</evidence>
<dbReference type="Proteomes" id="UP001139365">
    <property type="component" value="Unassembled WGS sequence"/>
</dbReference>